<proteinExistence type="predicted"/>
<organism evidence="2 3">
    <name type="scientific">Solanum commersonii</name>
    <name type="common">Commerson's wild potato</name>
    <name type="synonym">Commerson's nightshade</name>
    <dbReference type="NCBI Taxonomy" id="4109"/>
    <lineage>
        <taxon>Eukaryota</taxon>
        <taxon>Viridiplantae</taxon>
        <taxon>Streptophyta</taxon>
        <taxon>Embryophyta</taxon>
        <taxon>Tracheophyta</taxon>
        <taxon>Spermatophyta</taxon>
        <taxon>Magnoliopsida</taxon>
        <taxon>eudicotyledons</taxon>
        <taxon>Gunneridae</taxon>
        <taxon>Pentapetalae</taxon>
        <taxon>asterids</taxon>
        <taxon>lamiids</taxon>
        <taxon>Solanales</taxon>
        <taxon>Solanaceae</taxon>
        <taxon>Solanoideae</taxon>
        <taxon>Solaneae</taxon>
        <taxon>Solanum</taxon>
    </lineage>
</organism>
<evidence type="ECO:0000256" key="1">
    <source>
        <dbReference type="SAM" id="MobiDB-lite"/>
    </source>
</evidence>
<name>A0A9J5VY60_SOLCO</name>
<evidence type="ECO:0000313" key="2">
    <source>
        <dbReference type="EMBL" id="KAG5568007.1"/>
    </source>
</evidence>
<accession>A0A9J5VY60</accession>
<dbReference type="Proteomes" id="UP000824120">
    <property type="component" value="Unassembled WGS sequence"/>
</dbReference>
<keyword evidence="3" id="KW-1185">Reference proteome</keyword>
<comment type="caution">
    <text evidence="2">The sequence shown here is derived from an EMBL/GenBank/DDBJ whole genome shotgun (WGS) entry which is preliminary data.</text>
</comment>
<sequence>MICEISGILCWGMQMHKRIVVVKDVILERWRQKNGCPLKKTVSSRVESKKIILTVTQGSLSKPRTQNLNPFPEKGTIQYSLEYEKEVQTGKTKSLHVEEALILSSGGKKYGCPLKKTVSSRLVSTKFMLTVTQGNPSKPRMQILNSFPEKSTIQDSLE</sequence>
<feature type="region of interest" description="Disordered" evidence="1">
    <location>
        <begin position="139"/>
        <end position="158"/>
    </location>
</feature>
<dbReference type="OrthoDB" id="1305340at2759"/>
<feature type="compositionally biased region" description="Polar residues" evidence="1">
    <location>
        <begin position="143"/>
        <end position="158"/>
    </location>
</feature>
<gene>
    <name evidence="2" type="ORF">H5410_064977</name>
</gene>
<dbReference type="EMBL" id="JACXVP010000286">
    <property type="protein sequence ID" value="KAG5568007.1"/>
    <property type="molecule type" value="Genomic_DNA"/>
</dbReference>
<evidence type="ECO:0000313" key="3">
    <source>
        <dbReference type="Proteomes" id="UP000824120"/>
    </source>
</evidence>
<dbReference type="AlphaFoldDB" id="A0A9J5VY60"/>
<reference evidence="2" key="1">
    <citation type="submission" date="2020-09" db="EMBL/GenBank/DDBJ databases">
        <title>De no assembly of potato wild relative species, Solanum commersonii.</title>
        <authorList>
            <person name="Cho K."/>
        </authorList>
    </citation>
    <scope>NUCLEOTIDE SEQUENCE</scope>
    <source>
        <strain evidence="2">LZ3.2</strain>
        <tissue evidence="2">Leaf</tissue>
    </source>
</reference>
<protein>
    <submittedName>
        <fullName evidence="2">Uncharacterized protein</fullName>
    </submittedName>
</protein>